<dbReference type="SUPFAM" id="SSF55154">
    <property type="entry name" value="CYTH-like phosphatases"/>
    <property type="match status" value="1"/>
</dbReference>
<organism evidence="2">
    <name type="scientific">hydrothermal vent metagenome</name>
    <dbReference type="NCBI Taxonomy" id="652676"/>
    <lineage>
        <taxon>unclassified sequences</taxon>
        <taxon>metagenomes</taxon>
        <taxon>ecological metagenomes</taxon>
    </lineage>
</organism>
<dbReference type="AlphaFoldDB" id="A0A3B1C6U0"/>
<reference evidence="2" key="1">
    <citation type="submission" date="2018-06" db="EMBL/GenBank/DDBJ databases">
        <authorList>
            <person name="Zhirakovskaya E."/>
        </authorList>
    </citation>
    <scope>NUCLEOTIDE SEQUENCE</scope>
</reference>
<dbReference type="Gene3D" id="2.40.320.10">
    <property type="entry name" value="Hypothetical Protein Pfu-838710-001"/>
    <property type="match status" value="1"/>
</dbReference>
<dbReference type="CDD" id="cd07891">
    <property type="entry name" value="CYTH-like_CthTTM-like_1"/>
    <property type="match status" value="1"/>
</dbReference>
<dbReference type="EMBL" id="UOFZ01000175">
    <property type="protein sequence ID" value="VAX14425.1"/>
    <property type="molecule type" value="Genomic_DNA"/>
</dbReference>
<dbReference type="PANTHER" id="PTHR40114">
    <property type="entry name" value="SLR0698 PROTEIN"/>
    <property type="match status" value="1"/>
</dbReference>
<feature type="domain" description="CYTH" evidence="1">
    <location>
        <begin position="2"/>
        <end position="149"/>
    </location>
</feature>
<dbReference type="InterPro" id="IPR012042">
    <property type="entry name" value="NeuTTM/CthTTM-like"/>
</dbReference>
<dbReference type="PROSITE" id="PS51707">
    <property type="entry name" value="CYTH"/>
    <property type="match status" value="1"/>
</dbReference>
<name>A0A3B1C6U0_9ZZZZ</name>
<dbReference type="Pfam" id="PF01928">
    <property type="entry name" value="CYTH"/>
    <property type="match status" value="1"/>
</dbReference>
<accession>A0A3B1C6U0</accession>
<dbReference type="PANTHER" id="PTHR40114:SF1">
    <property type="entry name" value="SLR0698 PROTEIN"/>
    <property type="match status" value="1"/>
</dbReference>
<protein>
    <recommendedName>
        <fullName evidence="1">CYTH domain-containing protein</fullName>
    </recommendedName>
</protein>
<sequence length="155" mass="17764">MGIEIEKKFLLANDDWRQHADAGTSFRQGYLIGSEKSSVRVRIEGDKANLNIKSATLGVSRQEFEYPIPVEDAQILLATLCQKPLIEKTRYHVTYADHVWEIDVFEGDNAGLVVAEIELAHEDEAFARPDWLGEEVSDDPRYYNVSLVKHPFRDW</sequence>
<dbReference type="PIRSF" id="PIRSF016487">
    <property type="entry name" value="CYTH_UCP016487"/>
    <property type="match status" value="1"/>
</dbReference>
<evidence type="ECO:0000313" key="2">
    <source>
        <dbReference type="EMBL" id="VAX14425.1"/>
    </source>
</evidence>
<dbReference type="InterPro" id="IPR033469">
    <property type="entry name" value="CYTH-like_dom_sf"/>
</dbReference>
<dbReference type="SMART" id="SM01118">
    <property type="entry name" value="CYTH"/>
    <property type="match status" value="1"/>
</dbReference>
<proteinExistence type="predicted"/>
<evidence type="ECO:0000259" key="1">
    <source>
        <dbReference type="PROSITE" id="PS51707"/>
    </source>
</evidence>
<dbReference type="InterPro" id="IPR023577">
    <property type="entry name" value="CYTH_domain"/>
</dbReference>
<gene>
    <name evidence="2" type="ORF">MNBD_GAMMA24-2264</name>
</gene>